<dbReference type="Gene3D" id="1.10.600.10">
    <property type="entry name" value="Farnesyl Diphosphate Synthase"/>
    <property type="match status" value="1"/>
</dbReference>
<sequence>MTQLEFENILNNDISIVEDRLIKLLPECANGQDEVVKAMKYSLSNGGKRLRPVLCLEFARACGADRFDALDFACAVEYIHTYSLIHDDLPCMDDDDMRRGKPSCHKEFGEATALLAGDALLTHAFQILAGAELDDKKIALACGLLAQNAGVQGMVGGQVIDLKYESETPDLQQLLSVHRLKTGALISAACLLGCIAAGADDEKIAAASAFAYDLGVAFQIKDDILDVVGSTEALGKPVGSDAENNKTTYVTVRGMENAQKDVEMLTSAAVSRLSAFENTDFLKTLALYLVNRNK</sequence>
<dbReference type="NCBIfam" id="NF045485">
    <property type="entry name" value="FPPsyn"/>
    <property type="match status" value="1"/>
</dbReference>
<name>A0A9D2MI76_9FIRM</name>
<gene>
    <name evidence="13" type="ORF">IAA37_06265</name>
</gene>
<comment type="cofactor">
    <cofactor evidence="1">
        <name>Mg(2+)</name>
        <dbReference type="ChEBI" id="CHEBI:18420"/>
    </cofactor>
</comment>
<evidence type="ECO:0000256" key="11">
    <source>
        <dbReference type="ARBA" id="ARBA00049399"/>
    </source>
</evidence>
<dbReference type="EMBL" id="DWXN01000012">
    <property type="protein sequence ID" value="HJB75261.1"/>
    <property type="molecule type" value="Genomic_DNA"/>
</dbReference>
<reference evidence="13" key="1">
    <citation type="journal article" date="2021" name="PeerJ">
        <title>Extensive microbial diversity within the chicken gut microbiome revealed by metagenomics and culture.</title>
        <authorList>
            <person name="Gilroy R."/>
            <person name="Ravi A."/>
            <person name="Getino M."/>
            <person name="Pursley I."/>
            <person name="Horton D.L."/>
            <person name="Alikhan N.F."/>
            <person name="Baker D."/>
            <person name="Gharbi K."/>
            <person name="Hall N."/>
            <person name="Watson M."/>
            <person name="Adriaenssens E.M."/>
            <person name="Foster-Nyarko E."/>
            <person name="Jarju S."/>
            <person name="Secka A."/>
            <person name="Antonio M."/>
            <person name="Oren A."/>
            <person name="Chaudhuri R.R."/>
            <person name="La Ragione R."/>
            <person name="Hildebrand F."/>
            <person name="Pallen M.J."/>
        </authorList>
    </citation>
    <scope>NUCLEOTIDE SEQUENCE</scope>
    <source>
        <strain evidence="13">CHK188-16595</strain>
    </source>
</reference>
<evidence type="ECO:0000256" key="12">
    <source>
        <dbReference type="RuleBase" id="RU004466"/>
    </source>
</evidence>
<evidence type="ECO:0000256" key="3">
    <source>
        <dbReference type="ARBA" id="ARBA00012439"/>
    </source>
</evidence>
<protein>
    <recommendedName>
        <fullName evidence="4">Farnesyl diphosphate synthase</fullName>
        <ecNumber evidence="3">2.5.1.10</ecNumber>
    </recommendedName>
    <alternativeName>
        <fullName evidence="10">(2E,6E)-farnesyl diphosphate synthase</fullName>
    </alternativeName>
    <alternativeName>
        <fullName evidence="9">Geranyltranstransferase</fullName>
    </alternativeName>
</protein>
<evidence type="ECO:0000256" key="9">
    <source>
        <dbReference type="ARBA" id="ARBA00032380"/>
    </source>
</evidence>
<dbReference type="FunFam" id="1.10.600.10:FF:000001">
    <property type="entry name" value="Geranylgeranyl diphosphate synthase"/>
    <property type="match status" value="1"/>
</dbReference>
<organism evidence="13 14">
    <name type="scientific">Candidatus Eubacterium faecale</name>
    <dbReference type="NCBI Taxonomy" id="2838568"/>
    <lineage>
        <taxon>Bacteria</taxon>
        <taxon>Bacillati</taxon>
        <taxon>Bacillota</taxon>
        <taxon>Clostridia</taxon>
        <taxon>Eubacteriales</taxon>
        <taxon>Eubacteriaceae</taxon>
        <taxon>Eubacterium</taxon>
    </lineage>
</organism>
<dbReference type="GO" id="GO:0005737">
    <property type="term" value="C:cytoplasm"/>
    <property type="evidence" value="ECO:0007669"/>
    <property type="project" value="UniProtKB-ARBA"/>
</dbReference>
<dbReference type="PROSITE" id="PS00444">
    <property type="entry name" value="POLYPRENYL_SYNTHASE_2"/>
    <property type="match status" value="1"/>
</dbReference>
<dbReference type="GO" id="GO:0004337">
    <property type="term" value="F:(2E,6E)-farnesyl diphosphate synthase activity"/>
    <property type="evidence" value="ECO:0007669"/>
    <property type="project" value="UniProtKB-EC"/>
</dbReference>
<dbReference type="AlphaFoldDB" id="A0A9D2MI76"/>
<evidence type="ECO:0000256" key="5">
    <source>
        <dbReference type="ARBA" id="ARBA00022679"/>
    </source>
</evidence>
<keyword evidence="5 12" id="KW-0808">Transferase</keyword>
<dbReference type="InterPro" id="IPR000092">
    <property type="entry name" value="Polyprenyl_synt"/>
</dbReference>
<evidence type="ECO:0000256" key="10">
    <source>
        <dbReference type="ARBA" id="ARBA00032873"/>
    </source>
</evidence>
<comment type="caution">
    <text evidence="13">The sequence shown here is derived from an EMBL/GenBank/DDBJ whole genome shotgun (WGS) entry which is preliminary data.</text>
</comment>
<comment type="similarity">
    <text evidence="2 12">Belongs to the FPP/GGPP synthase family.</text>
</comment>
<evidence type="ECO:0000313" key="13">
    <source>
        <dbReference type="EMBL" id="HJB75261.1"/>
    </source>
</evidence>
<dbReference type="GO" id="GO:0046872">
    <property type="term" value="F:metal ion binding"/>
    <property type="evidence" value="ECO:0007669"/>
    <property type="project" value="UniProtKB-KW"/>
</dbReference>
<keyword evidence="7" id="KW-0460">Magnesium</keyword>
<proteinExistence type="inferred from homology"/>
<keyword evidence="6" id="KW-0479">Metal-binding</keyword>
<evidence type="ECO:0000256" key="2">
    <source>
        <dbReference type="ARBA" id="ARBA00006706"/>
    </source>
</evidence>
<dbReference type="PANTHER" id="PTHR43281">
    <property type="entry name" value="FARNESYL DIPHOSPHATE SYNTHASE"/>
    <property type="match status" value="1"/>
</dbReference>
<dbReference type="EC" id="2.5.1.10" evidence="3"/>
<evidence type="ECO:0000256" key="1">
    <source>
        <dbReference type="ARBA" id="ARBA00001946"/>
    </source>
</evidence>
<dbReference type="SFLD" id="SFLDS00005">
    <property type="entry name" value="Isoprenoid_Synthase_Type_I"/>
    <property type="match status" value="1"/>
</dbReference>
<dbReference type="Pfam" id="PF00348">
    <property type="entry name" value="polyprenyl_synt"/>
    <property type="match status" value="1"/>
</dbReference>
<accession>A0A9D2MI76</accession>
<keyword evidence="8" id="KW-0414">Isoprene biosynthesis</keyword>
<dbReference type="GO" id="GO:0016114">
    <property type="term" value="P:terpenoid biosynthetic process"/>
    <property type="evidence" value="ECO:0007669"/>
    <property type="project" value="UniProtKB-ARBA"/>
</dbReference>
<evidence type="ECO:0000313" key="14">
    <source>
        <dbReference type="Proteomes" id="UP000823877"/>
    </source>
</evidence>
<dbReference type="InterPro" id="IPR033749">
    <property type="entry name" value="Polyprenyl_synt_CS"/>
</dbReference>
<evidence type="ECO:0000256" key="4">
    <source>
        <dbReference type="ARBA" id="ARBA00015100"/>
    </source>
</evidence>
<dbReference type="SUPFAM" id="SSF48576">
    <property type="entry name" value="Terpenoid synthases"/>
    <property type="match status" value="1"/>
</dbReference>
<dbReference type="CDD" id="cd00685">
    <property type="entry name" value="Trans_IPPS_HT"/>
    <property type="match status" value="1"/>
</dbReference>
<comment type="catalytic activity">
    <reaction evidence="11">
        <text>isopentenyl diphosphate + (2E)-geranyl diphosphate = (2E,6E)-farnesyl diphosphate + diphosphate</text>
        <dbReference type="Rhea" id="RHEA:19361"/>
        <dbReference type="ChEBI" id="CHEBI:33019"/>
        <dbReference type="ChEBI" id="CHEBI:58057"/>
        <dbReference type="ChEBI" id="CHEBI:128769"/>
        <dbReference type="ChEBI" id="CHEBI:175763"/>
        <dbReference type="EC" id="2.5.1.10"/>
    </reaction>
</comment>
<evidence type="ECO:0000256" key="8">
    <source>
        <dbReference type="ARBA" id="ARBA00023229"/>
    </source>
</evidence>
<evidence type="ECO:0000256" key="6">
    <source>
        <dbReference type="ARBA" id="ARBA00022723"/>
    </source>
</evidence>
<dbReference type="InterPro" id="IPR008949">
    <property type="entry name" value="Isoprenoid_synthase_dom_sf"/>
</dbReference>
<dbReference type="InterPro" id="IPR053378">
    <property type="entry name" value="Prenyl_diphosphate_synthase"/>
</dbReference>
<dbReference type="PANTHER" id="PTHR43281:SF1">
    <property type="entry name" value="FARNESYL DIPHOSPHATE SYNTHASE"/>
    <property type="match status" value="1"/>
</dbReference>
<dbReference type="SFLD" id="SFLDG01017">
    <property type="entry name" value="Polyprenyl_Transferase_Like"/>
    <property type="match status" value="1"/>
</dbReference>
<reference evidence="13" key="2">
    <citation type="submission" date="2021-04" db="EMBL/GenBank/DDBJ databases">
        <authorList>
            <person name="Gilroy R."/>
        </authorList>
    </citation>
    <scope>NUCLEOTIDE SEQUENCE</scope>
    <source>
        <strain evidence="13">CHK188-16595</strain>
    </source>
</reference>
<evidence type="ECO:0000256" key="7">
    <source>
        <dbReference type="ARBA" id="ARBA00022842"/>
    </source>
</evidence>
<dbReference type="Proteomes" id="UP000823877">
    <property type="component" value="Unassembled WGS sequence"/>
</dbReference>
<dbReference type="PROSITE" id="PS00723">
    <property type="entry name" value="POLYPRENYL_SYNTHASE_1"/>
    <property type="match status" value="1"/>
</dbReference>